<dbReference type="FunFam" id="1.20.1440.80:FF:000001">
    <property type="entry name" value="Gap junction alpha-1"/>
    <property type="match status" value="4"/>
</dbReference>
<dbReference type="InterPro" id="IPR013124">
    <property type="entry name" value="Connexin43_C"/>
</dbReference>
<dbReference type="Gene3D" id="1.20.1440.80">
    <property type="entry name" value="Gap junction channel protein cysteine-rich domain"/>
    <property type="match status" value="5"/>
</dbReference>
<feature type="transmembrane region" description="Helical" evidence="13">
    <location>
        <begin position="78"/>
        <end position="100"/>
    </location>
</feature>
<dbReference type="InterPro" id="IPR019570">
    <property type="entry name" value="Connexin_CCC"/>
</dbReference>
<evidence type="ECO:0000256" key="9">
    <source>
        <dbReference type="ARBA" id="ARBA00023136"/>
    </source>
</evidence>
<dbReference type="InterPro" id="IPR013092">
    <property type="entry name" value="Connexin_N"/>
</dbReference>
<dbReference type="PROSITE" id="PS00407">
    <property type="entry name" value="CONNEXINS_1"/>
    <property type="match status" value="5"/>
</dbReference>
<feature type="region of interest" description="Disordered" evidence="12">
    <location>
        <begin position="543"/>
        <end position="568"/>
    </location>
</feature>
<feature type="transmembrane region" description="Helical" evidence="13">
    <location>
        <begin position="1026"/>
        <end position="1048"/>
    </location>
</feature>
<dbReference type="InterPro" id="IPR002261">
    <property type="entry name" value="Connexin43"/>
</dbReference>
<keyword evidence="9 13" id="KW-0472">Membrane</keyword>
<dbReference type="Pfam" id="PF00029">
    <property type="entry name" value="Connexin"/>
    <property type="match status" value="5"/>
</dbReference>
<name>A0A8T2PCY1_9TELE</name>
<dbReference type="InterPro" id="IPR000500">
    <property type="entry name" value="Connexin"/>
</dbReference>
<dbReference type="EMBL" id="JAFBMS010000013">
    <property type="protein sequence ID" value="KAG9347492.1"/>
    <property type="molecule type" value="Genomic_DNA"/>
</dbReference>
<feature type="region of interest" description="Disordered" evidence="12">
    <location>
        <begin position="1286"/>
        <end position="1329"/>
    </location>
</feature>
<dbReference type="GO" id="GO:0010644">
    <property type="term" value="P:cell communication by electrical coupling"/>
    <property type="evidence" value="ECO:0007669"/>
    <property type="project" value="TreeGrafter"/>
</dbReference>
<comment type="caution">
    <text evidence="16">The sequence shown here is derived from an EMBL/GenBank/DDBJ whole genome shotgun (WGS) entry which is preliminary data.</text>
</comment>
<comment type="similarity">
    <text evidence="3">Belongs to the connexin family. Alpha-type (group II) subfamily.</text>
</comment>
<dbReference type="OrthoDB" id="9993956at2759"/>
<gene>
    <name evidence="16" type="ORF">JZ751_005059</name>
</gene>
<feature type="domain" description="Connexin N-terminal" evidence="14">
    <location>
        <begin position="992"/>
        <end position="1025"/>
    </location>
</feature>
<protein>
    <recommendedName>
        <fullName evidence="11">Gap junction protein</fullName>
    </recommendedName>
</protein>
<feature type="domain" description="Connexin cysteine-rich" evidence="15">
    <location>
        <begin position="720"/>
        <end position="786"/>
    </location>
</feature>
<organism evidence="16 17">
    <name type="scientific">Albula glossodonta</name>
    <name type="common">roundjaw bonefish</name>
    <dbReference type="NCBI Taxonomy" id="121402"/>
    <lineage>
        <taxon>Eukaryota</taxon>
        <taxon>Metazoa</taxon>
        <taxon>Chordata</taxon>
        <taxon>Craniata</taxon>
        <taxon>Vertebrata</taxon>
        <taxon>Euteleostomi</taxon>
        <taxon>Actinopterygii</taxon>
        <taxon>Neopterygii</taxon>
        <taxon>Teleostei</taxon>
        <taxon>Albuliformes</taxon>
        <taxon>Albulidae</taxon>
        <taxon>Albula</taxon>
    </lineage>
</organism>
<feature type="transmembrane region" description="Helical" evidence="13">
    <location>
        <begin position="842"/>
        <end position="863"/>
    </location>
</feature>
<dbReference type="PANTHER" id="PTHR11984:SF33">
    <property type="entry name" value="GAP JUNCTION ALPHA-1 PROTEIN"/>
    <property type="match status" value="1"/>
</dbReference>
<evidence type="ECO:0000256" key="13">
    <source>
        <dbReference type="SAM" id="Phobius"/>
    </source>
</evidence>
<dbReference type="InterPro" id="IPR017990">
    <property type="entry name" value="Connexin_CS"/>
</dbReference>
<proteinExistence type="inferred from homology"/>
<dbReference type="PROSITE" id="PS00408">
    <property type="entry name" value="CONNEXINS_2"/>
    <property type="match status" value="4"/>
</dbReference>
<reference evidence="16" key="1">
    <citation type="thesis" date="2021" institute="BYU ScholarsArchive" country="Provo, UT, USA">
        <title>Applications of and Algorithms for Genome Assembly and Genomic Analyses with an Emphasis on Marine Teleosts.</title>
        <authorList>
            <person name="Pickett B.D."/>
        </authorList>
    </citation>
    <scope>NUCLEOTIDE SEQUENCE</scope>
    <source>
        <strain evidence="16">HI-2016</strain>
    </source>
</reference>
<feature type="transmembrane region" description="Helical" evidence="13">
    <location>
        <begin position="20"/>
        <end position="41"/>
    </location>
</feature>
<dbReference type="InterPro" id="IPR038359">
    <property type="entry name" value="Connexin_N_sf"/>
</dbReference>
<feature type="transmembrane region" description="Helical" evidence="13">
    <location>
        <begin position="900"/>
        <end position="922"/>
    </location>
</feature>
<evidence type="ECO:0000256" key="7">
    <source>
        <dbReference type="ARBA" id="ARBA00022949"/>
    </source>
</evidence>
<evidence type="ECO:0000259" key="14">
    <source>
        <dbReference type="SMART" id="SM00037"/>
    </source>
</evidence>
<evidence type="ECO:0000256" key="10">
    <source>
        <dbReference type="ARBA" id="ARBA00023157"/>
    </source>
</evidence>
<dbReference type="Proteomes" id="UP000824540">
    <property type="component" value="Unassembled WGS sequence"/>
</dbReference>
<evidence type="ECO:0000256" key="3">
    <source>
        <dbReference type="ARBA" id="ARBA00006589"/>
    </source>
</evidence>
<keyword evidence="5 11" id="KW-0812">Transmembrane</keyword>
<evidence type="ECO:0000256" key="1">
    <source>
        <dbReference type="ARBA" id="ARBA00004610"/>
    </source>
</evidence>
<feature type="domain" description="Connexin N-terminal" evidence="14">
    <location>
        <begin position="325"/>
        <end position="358"/>
    </location>
</feature>
<keyword evidence="10" id="KW-1015">Disulfide bond</keyword>
<feature type="domain" description="Connexin N-terminal" evidence="14">
    <location>
        <begin position="865"/>
        <end position="898"/>
    </location>
</feature>
<dbReference type="SUPFAM" id="SSF118220">
    <property type="entry name" value="Connexin43"/>
    <property type="match status" value="1"/>
</dbReference>
<feature type="domain" description="Connexin cysteine-rich" evidence="15">
    <location>
        <begin position="429"/>
        <end position="495"/>
    </location>
</feature>
<dbReference type="PRINTS" id="PR00206">
    <property type="entry name" value="CONNEXIN"/>
</dbReference>
<keyword evidence="7" id="KW-0965">Cell junction</keyword>
<evidence type="ECO:0000256" key="5">
    <source>
        <dbReference type="ARBA" id="ARBA00022692"/>
    </source>
</evidence>
<keyword evidence="17" id="KW-1185">Reference proteome</keyword>
<evidence type="ECO:0000256" key="4">
    <source>
        <dbReference type="ARBA" id="ARBA00022475"/>
    </source>
</evidence>
<dbReference type="PRINTS" id="PR01132">
    <property type="entry name" value="CONNEXINA1"/>
</dbReference>
<feature type="transmembrane region" description="Helical" evidence="13">
    <location>
        <begin position="965"/>
        <end position="985"/>
    </location>
</feature>
<dbReference type="SMART" id="SM00037">
    <property type="entry name" value="CNX"/>
    <property type="match status" value="5"/>
</dbReference>
<evidence type="ECO:0000256" key="11">
    <source>
        <dbReference type="RuleBase" id="RU000630"/>
    </source>
</evidence>
<keyword evidence="6 11" id="KW-0303">Gap junction</keyword>
<dbReference type="GO" id="GO:0007507">
    <property type="term" value="P:heart development"/>
    <property type="evidence" value="ECO:0007669"/>
    <property type="project" value="InterPro"/>
</dbReference>
<dbReference type="SMART" id="SM01089">
    <property type="entry name" value="Connexin_CCC"/>
    <property type="match status" value="4"/>
</dbReference>
<feature type="domain" description="Connexin N-terminal" evidence="14">
    <location>
        <begin position="43"/>
        <end position="76"/>
    </location>
</feature>
<evidence type="ECO:0000313" key="16">
    <source>
        <dbReference type="EMBL" id="KAG9347492.1"/>
    </source>
</evidence>
<feature type="transmembrane region" description="Helical" evidence="13">
    <location>
        <begin position="200"/>
        <end position="224"/>
    </location>
</feature>
<comment type="subcellular location">
    <subcellularLocation>
        <location evidence="1">Cell junction</location>
        <location evidence="1">Gap junction</location>
    </subcellularLocation>
    <subcellularLocation>
        <location evidence="2 11">Cell membrane</location>
        <topology evidence="2 11">Multi-pass membrane protein</topology>
    </subcellularLocation>
</comment>
<feature type="domain" description="Connexin N-terminal" evidence="14">
    <location>
        <begin position="613"/>
        <end position="646"/>
    </location>
</feature>
<feature type="transmembrane region" description="Helical" evidence="13">
    <location>
        <begin position="763"/>
        <end position="788"/>
    </location>
</feature>
<accession>A0A8T2PCY1</accession>
<dbReference type="PANTHER" id="PTHR11984">
    <property type="entry name" value="CONNEXIN"/>
    <property type="match status" value="1"/>
</dbReference>
<feature type="non-terminal residue" evidence="16">
    <location>
        <position position="1"/>
    </location>
</feature>
<feature type="transmembrane region" description="Helical" evidence="13">
    <location>
        <begin position="146"/>
        <end position="167"/>
    </location>
</feature>
<feature type="compositionally biased region" description="Low complexity" evidence="12">
    <location>
        <begin position="1309"/>
        <end position="1322"/>
    </location>
</feature>
<feature type="transmembrane region" description="Helical" evidence="13">
    <location>
        <begin position="590"/>
        <end position="611"/>
    </location>
</feature>
<feature type="domain" description="Connexin cysteine-rich" evidence="15">
    <location>
        <begin position="156"/>
        <end position="222"/>
    </location>
</feature>
<evidence type="ECO:0000313" key="17">
    <source>
        <dbReference type="Proteomes" id="UP000824540"/>
    </source>
</evidence>
<feature type="transmembrane region" description="Helical" evidence="13">
    <location>
        <begin position="1158"/>
        <end position="1182"/>
    </location>
</feature>
<dbReference type="GO" id="GO:0005922">
    <property type="term" value="C:connexin complex"/>
    <property type="evidence" value="ECO:0007669"/>
    <property type="project" value="InterPro"/>
</dbReference>
<evidence type="ECO:0000256" key="8">
    <source>
        <dbReference type="ARBA" id="ARBA00022989"/>
    </source>
</evidence>
<comment type="function">
    <text evidence="11">One gap junction consists of a cluster of closely packed pairs of transmembrane channels, the connexons, through which materials of low MW diffuse from one cell to a neighboring cell.</text>
</comment>
<feature type="transmembrane region" description="Helical" evidence="13">
    <location>
        <begin position="472"/>
        <end position="497"/>
    </location>
</feature>
<comment type="subunit">
    <text evidence="11">A connexon is composed of a hexamer of connexins.</text>
</comment>
<dbReference type="GO" id="GO:0005243">
    <property type="term" value="F:gap junction channel activity"/>
    <property type="evidence" value="ECO:0007669"/>
    <property type="project" value="TreeGrafter"/>
</dbReference>
<feature type="transmembrane region" description="Helical" evidence="13">
    <location>
        <begin position="360"/>
        <end position="382"/>
    </location>
</feature>
<sequence>MGEWDFLGRLLDKVQTHSTVIGKVWLTVLFVFRILVLGAAAEKVWGDEQSDFICNTEQPGCENVCYDHAFPISHVRFWVLQIVSVSTPTLVYLGHVLHVLHMEKKLREKNRLDELSGHTLINGYKVPKYFDSKGKVNLHGRLLKSYLVNLFFKILLEVGFILGQYYLYGFTLQSRYICNRFPCPHQVDCFLSRPTEKTVFIWFMLVVACISLLLNLVEVLYLCIKAINRCMGKEQGYMVTPATPVLEKDFKNKKQVIQNWVNQDLELQGRKLASGITKSLESEDISTNMEELLDKVQAHSTVIGKIWMSVLFIFRILVLGAGAESVWGDEQSGFICNTQQPGCENVCYDHTFPISHIRFWVMQIIFVSTPTLFYLGHAAHVIHQEKKLKEHLSESGKSPKYTNDQGKIIKIKGSLLGSYLTQLFFKIILELAFIIGQYYLYGFIMVPMFPCSRKPCPFTVECYMSRPTEKTIFIIFMLVVACVSLLLNVIEVFYLLCTRLRCRSNRRRTHHGNSAQNPASLSSPAWAIKEEAQRQNTVNLQFESGNSASLGGSLDGERFGGKKPNQSSEKMGDWSFLASLLDKVQMHSTVIGKVWLTILFIFRILVLTAGAEKVWGDEQSGFVCNTKQPGCKNVCYDHAFPISHIRFWVMQIIFVSTPTLMYLGHVMLVVHKEKKLRQRLQNQENQMEKKPKYSDERGKVTIKGSLMGSYLVNVFFKILLETAFIVGQYYLYGFTLEPMFECSRKPCPFTVECYMSRPTEKTIFIIFMLVMACVSLLLNILEIFHLLCTGLKCGSNRQHKPQVIPMNTHLERNGEKQTESVDMGDWSFLASLLDKVQTHSTVIGKVWLTVLFVFRLLILGAGVEKVWGDEQSGFVCNTKQPGCKNVCYDHAFPISHIRFWVMQIIFVSTPTLMYLGHVMLVVHKEKKLRQRLQNQENQMEKKPKYSDERGKVTIKGRRLLDKVQAYSTAGGKVWLSVLFIFRILVLGTAVESAWGDEQSAFKCNTQQPGCENVCYDKSFPISHVRFWVLQIIFVSTPTLLYLAHVFYLMRKEQKLNRKEEELKAVQNDGGDVDIPLKKIELKKFKHGLEEHGKVKMKGALLRTYIVSILFKSLFEVGFLVIQWYMYGFKLAAVYTCERDPCPHRVDCFLSRPTEKTVFIIFMLVVSLVSLLLNVIELFYVFFKRIKDRVKGKQNHYPTSGTLSPTPKDMSQTKYAYYNGCSSPTAPLSPMSPPGYKLATGERTNSCRNYNKQANEQNWANYSTEQNRLGQNGSTISNSHAQAFDYPDDTQEHKKLTTGHELQPLALMDPRPSSRASSRISSRARPDDLD</sequence>
<dbReference type="GO" id="GO:0007267">
    <property type="term" value="P:cell-cell signaling"/>
    <property type="evidence" value="ECO:0007669"/>
    <property type="project" value="InterPro"/>
</dbReference>
<feature type="domain" description="Connexin cysteine-rich" evidence="15">
    <location>
        <begin position="1114"/>
        <end position="1180"/>
    </location>
</feature>
<evidence type="ECO:0000256" key="6">
    <source>
        <dbReference type="ARBA" id="ARBA00022868"/>
    </source>
</evidence>
<feature type="transmembrane region" description="Helical" evidence="13">
    <location>
        <begin position="648"/>
        <end position="670"/>
    </location>
</feature>
<feature type="transmembrane region" description="Helical" evidence="13">
    <location>
        <begin position="419"/>
        <end position="440"/>
    </location>
</feature>
<feature type="transmembrane region" description="Helical" evidence="13">
    <location>
        <begin position="302"/>
        <end position="323"/>
    </location>
</feature>
<feature type="transmembrane region" description="Helical" evidence="13">
    <location>
        <begin position="1103"/>
        <end position="1125"/>
    </location>
</feature>
<dbReference type="Gene3D" id="1.20.5.1130">
    <property type="entry name" value="Connexin43"/>
    <property type="match status" value="1"/>
</dbReference>
<keyword evidence="8 13" id="KW-1133">Transmembrane helix</keyword>
<feature type="transmembrane region" description="Helical" evidence="13">
    <location>
        <begin position="710"/>
        <end position="731"/>
    </location>
</feature>
<evidence type="ECO:0000256" key="2">
    <source>
        <dbReference type="ARBA" id="ARBA00004651"/>
    </source>
</evidence>
<dbReference type="InterPro" id="IPR034634">
    <property type="entry name" value="Connexin_C"/>
</dbReference>
<evidence type="ECO:0000259" key="15">
    <source>
        <dbReference type="SMART" id="SM01089"/>
    </source>
</evidence>
<dbReference type="InterPro" id="IPR035091">
    <property type="entry name" value="Alpha_helix_dom_sf"/>
</dbReference>
<dbReference type="Pfam" id="PF03508">
    <property type="entry name" value="Connexin43"/>
    <property type="match status" value="1"/>
</dbReference>
<keyword evidence="4" id="KW-1003">Cell membrane</keyword>
<evidence type="ECO:0000256" key="12">
    <source>
        <dbReference type="SAM" id="MobiDB-lite"/>
    </source>
</evidence>